<evidence type="ECO:0000313" key="2">
    <source>
        <dbReference type="EMBL" id="SPJ22750.1"/>
    </source>
</evidence>
<dbReference type="EMBL" id="ONZF01000001">
    <property type="protein sequence ID" value="SPJ22750.1"/>
    <property type="molecule type" value="Genomic_DNA"/>
</dbReference>
<feature type="domain" description="Glutamine amidotransferase" evidence="1">
    <location>
        <begin position="22"/>
        <end position="192"/>
    </location>
</feature>
<keyword evidence="3" id="KW-1185">Reference proteome</keyword>
<dbReference type="PANTHER" id="PTHR42695:SF5">
    <property type="entry name" value="GLUTAMINE AMIDOTRANSFERASE YLR126C-RELATED"/>
    <property type="match status" value="1"/>
</dbReference>
<gene>
    <name evidence="2" type="primary">guaA_2</name>
    <name evidence="2" type="ORF">PAA8504_00548</name>
</gene>
<sequence length="244" mass="25899">MSVLLLQGRPEDEAAEEEYRAILSRGGLTEAQVRRVRLERDDPPPLEGARAVILGGGPACVSDPPDTVPAAEARIAARSAAVVAEAAARDLPFLGLCYGIGALAAHLGARVDKSAGAEPISAAPLTVTEDGRADPILAGVPDSFTGLTAHKEAVQELPAGAVHLVRGDTCPFHMIRHGRHVYATQFHPEADGASFALRIRVYADRGYFAPAEAAQLIDRIGAVKTPHAGRILRNFIERYVRPAR</sequence>
<dbReference type="Gene3D" id="3.40.50.880">
    <property type="match status" value="1"/>
</dbReference>
<dbReference type="OrthoDB" id="9794816at2"/>
<evidence type="ECO:0000259" key="1">
    <source>
        <dbReference type="Pfam" id="PF00117"/>
    </source>
</evidence>
<dbReference type="NCBIfam" id="NF005743">
    <property type="entry name" value="PRK07567.1"/>
    <property type="match status" value="1"/>
</dbReference>
<dbReference type="Pfam" id="PF00117">
    <property type="entry name" value="GATase"/>
    <property type="match status" value="1"/>
</dbReference>
<dbReference type="AlphaFoldDB" id="A0A2R8BRG6"/>
<dbReference type="EC" id="6.3.5.2" evidence="2"/>
<dbReference type="PANTHER" id="PTHR42695">
    <property type="entry name" value="GLUTAMINE AMIDOTRANSFERASE YLR126C-RELATED"/>
    <property type="match status" value="1"/>
</dbReference>
<dbReference type="SUPFAM" id="SSF52317">
    <property type="entry name" value="Class I glutamine amidotransferase-like"/>
    <property type="match status" value="1"/>
</dbReference>
<protein>
    <submittedName>
        <fullName evidence="2">GMP synthase [glutamine-hydrolyzing]</fullName>
        <ecNumber evidence="2">6.3.5.2</ecNumber>
    </submittedName>
</protein>
<dbReference type="Proteomes" id="UP000244912">
    <property type="component" value="Unassembled WGS sequence"/>
</dbReference>
<dbReference type="InterPro" id="IPR017926">
    <property type="entry name" value="GATASE"/>
</dbReference>
<reference evidence="2 3" key="1">
    <citation type="submission" date="2018-03" db="EMBL/GenBank/DDBJ databases">
        <authorList>
            <person name="Keele B.F."/>
        </authorList>
    </citation>
    <scope>NUCLEOTIDE SEQUENCE [LARGE SCALE GENOMIC DNA]</scope>
    <source>
        <strain evidence="2 3">CECT 8504</strain>
    </source>
</reference>
<accession>A0A2R8BRG6</accession>
<dbReference type="GO" id="GO:0005829">
    <property type="term" value="C:cytosol"/>
    <property type="evidence" value="ECO:0007669"/>
    <property type="project" value="TreeGrafter"/>
</dbReference>
<dbReference type="RefSeq" id="WP_108892598.1">
    <property type="nucleotide sequence ID" value="NZ_ONZF01000001.1"/>
</dbReference>
<evidence type="ECO:0000313" key="3">
    <source>
        <dbReference type="Proteomes" id="UP000244912"/>
    </source>
</evidence>
<proteinExistence type="predicted"/>
<keyword evidence="2" id="KW-0436">Ligase</keyword>
<name>A0A2R8BRG6_9RHOB</name>
<dbReference type="InterPro" id="IPR044992">
    <property type="entry name" value="ChyE-like"/>
</dbReference>
<dbReference type="CDD" id="cd01741">
    <property type="entry name" value="GATase1_1"/>
    <property type="match status" value="1"/>
</dbReference>
<dbReference type="PROSITE" id="PS51273">
    <property type="entry name" value="GATASE_TYPE_1"/>
    <property type="match status" value="1"/>
</dbReference>
<organism evidence="2 3">
    <name type="scientific">Palleronia abyssalis</name>
    <dbReference type="NCBI Taxonomy" id="1501240"/>
    <lineage>
        <taxon>Bacteria</taxon>
        <taxon>Pseudomonadati</taxon>
        <taxon>Pseudomonadota</taxon>
        <taxon>Alphaproteobacteria</taxon>
        <taxon>Rhodobacterales</taxon>
        <taxon>Roseobacteraceae</taxon>
        <taxon>Palleronia</taxon>
    </lineage>
</organism>
<dbReference type="GO" id="GO:0003922">
    <property type="term" value="F:GMP synthase (glutamine-hydrolyzing) activity"/>
    <property type="evidence" value="ECO:0007669"/>
    <property type="project" value="UniProtKB-EC"/>
</dbReference>
<dbReference type="InterPro" id="IPR029062">
    <property type="entry name" value="Class_I_gatase-like"/>
</dbReference>